<gene>
    <name evidence="4" type="ORF">LAX5112_01434</name>
</gene>
<dbReference type="PROSITE" id="PS00134">
    <property type="entry name" value="TRYPSIN_HIS"/>
    <property type="match status" value="1"/>
</dbReference>
<feature type="chain" id="PRO_5005809049" evidence="2">
    <location>
        <begin position="40"/>
        <end position="274"/>
    </location>
</feature>
<dbReference type="OrthoDB" id="267336at2"/>
<dbReference type="InterPro" id="IPR043504">
    <property type="entry name" value="Peptidase_S1_PA_chymotrypsin"/>
</dbReference>
<dbReference type="InterPro" id="IPR009003">
    <property type="entry name" value="Peptidase_S1_PA"/>
</dbReference>
<protein>
    <submittedName>
        <fullName evidence="4">V8-like Glu-specific endopeptidase</fullName>
    </submittedName>
</protein>
<evidence type="ECO:0000313" key="5">
    <source>
        <dbReference type="Proteomes" id="UP000053235"/>
    </source>
</evidence>
<keyword evidence="5" id="KW-1185">Reference proteome</keyword>
<reference evidence="5" key="1">
    <citation type="submission" date="2015-07" db="EMBL/GenBank/DDBJ databases">
        <authorList>
            <person name="Rodrigo-Torres Lidia"/>
            <person name="Arahal R.David."/>
        </authorList>
    </citation>
    <scope>NUCLEOTIDE SEQUENCE [LARGE SCALE GENOMIC DNA]</scope>
    <source>
        <strain evidence="5">CECT 5112</strain>
    </source>
</reference>
<evidence type="ECO:0000256" key="2">
    <source>
        <dbReference type="SAM" id="SignalP"/>
    </source>
</evidence>
<dbReference type="GO" id="GO:0004252">
    <property type="term" value="F:serine-type endopeptidase activity"/>
    <property type="evidence" value="ECO:0007669"/>
    <property type="project" value="InterPro"/>
</dbReference>
<dbReference type="InterPro" id="IPR001254">
    <property type="entry name" value="Trypsin_dom"/>
</dbReference>
<dbReference type="SUPFAM" id="SSF50494">
    <property type="entry name" value="Trypsin-like serine proteases"/>
    <property type="match status" value="1"/>
</dbReference>
<proteinExistence type="predicted"/>
<evidence type="ECO:0000256" key="1">
    <source>
        <dbReference type="ARBA" id="ARBA00022729"/>
    </source>
</evidence>
<name>A0A0M6ZZB8_9HYPH</name>
<sequence>MAGPSGIISGNGIMRRTLAVAYAAVLALACLAPSDTAVAAEPALKVIDSTDAPWPSIGRVNVAGYRTTSMCTGTLIAPNIVLTAAHCLYNKATLKKFPEDDMFFIAGVRRDEFSARVEVACALSAEGYTPKKQTKLADVHTDVGILILKESANLPAVPVLSPEDAGVLTRDTRFDSAGYRRSRRFLPTVVSACQVIGTVEDSWVTNCSSESGASGGPLLVETPDGLRVAGVMSAKIDDIRSAIVPFFEWQELLASPVCPASGDAAQTALRPSID</sequence>
<accession>A0A0M6ZZB8</accession>
<feature type="domain" description="Peptidase S1" evidence="3">
    <location>
        <begin position="7"/>
        <end position="255"/>
    </location>
</feature>
<dbReference type="Proteomes" id="UP000053235">
    <property type="component" value="Unassembled WGS sequence"/>
</dbReference>
<dbReference type="SMART" id="SM00020">
    <property type="entry name" value="Tryp_SPc"/>
    <property type="match status" value="1"/>
</dbReference>
<dbReference type="PROSITE" id="PS50240">
    <property type="entry name" value="TRYPSIN_DOM"/>
    <property type="match status" value="1"/>
</dbReference>
<dbReference type="InterPro" id="IPR050966">
    <property type="entry name" value="Glutamyl_endopeptidase"/>
</dbReference>
<dbReference type="STRING" id="388408.LAX5112_01434"/>
<dbReference type="PRINTS" id="PR00722">
    <property type="entry name" value="CHYMOTRYPSIN"/>
</dbReference>
<dbReference type="PANTHER" id="PTHR15462:SF8">
    <property type="entry name" value="SERINE PROTEASE"/>
    <property type="match status" value="1"/>
</dbReference>
<dbReference type="Gene3D" id="2.40.10.10">
    <property type="entry name" value="Trypsin-like serine proteases"/>
    <property type="match status" value="2"/>
</dbReference>
<dbReference type="PANTHER" id="PTHR15462">
    <property type="entry name" value="SERINE PROTEASE"/>
    <property type="match status" value="1"/>
</dbReference>
<feature type="signal peptide" evidence="2">
    <location>
        <begin position="1"/>
        <end position="39"/>
    </location>
</feature>
<keyword evidence="1 2" id="KW-0732">Signal</keyword>
<evidence type="ECO:0000259" key="3">
    <source>
        <dbReference type="PROSITE" id="PS50240"/>
    </source>
</evidence>
<dbReference type="Pfam" id="PF00089">
    <property type="entry name" value="Trypsin"/>
    <property type="match status" value="1"/>
</dbReference>
<dbReference type="GO" id="GO:0006508">
    <property type="term" value="P:proteolysis"/>
    <property type="evidence" value="ECO:0007669"/>
    <property type="project" value="InterPro"/>
</dbReference>
<dbReference type="AlphaFoldDB" id="A0A0M6ZZB8"/>
<evidence type="ECO:0000313" key="4">
    <source>
        <dbReference type="EMBL" id="CTQ67566.1"/>
    </source>
</evidence>
<dbReference type="EMBL" id="CXWD01000005">
    <property type="protein sequence ID" value="CTQ67566.1"/>
    <property type="molecule type" value="Genomic_DNA"/>
</dbReference>
<dbReference type="InterPro" id="IPR001314">
    <property type="entry name" value="Peptidase_S1A"/>
</dbReference>
<organism evidence="4 5">
    <name type="scientific">Roseibium alexandrii</name>
    <dbReference type="NCBI Taxonomy" id="388408"/>
    <lineage>
        <taxon>Bacteria</taxon>
        <taxon>Pseudomonadati</taxon>
        <taxon>Pseudomonadota</taxon>
        <taxon>Alphaproteobacteria</taxon>
        <taxon>Hyphomicrobiales</taxon>
        <taxon>Stappiaceae</taxon>
        <taxon>Roseibium</taxon>
    </lineage>
</organism>
<dbReference type="InterPro" id="IPR018114">
    <property type="entry name" value="TRYPSIN_HIS"/>
</dbReference>